<accession>A0A1M2VER0</accession>
<dbReference type="Gene3D" id="3.40.30.10">
    <property type="entry name" value="Glutaredoxin"/>
    <property type="match status" value="1"/>
</dbReference>
<dbReference type="SFLD" id="SFLDS00019">
    <property type="entry name" value="Glutathione_Transferase_(cytos"/>
    <property type="match status" value="1"/>
</dbReference>
<reference evidence="2 3" key="1">
    <citation type="submission" date="2016-10" db="EMBL/GenBank/DDBJ databases">
        <title>Genome sequence of the basidiomycete white-rot fungus Trametes pubescens.</title>
        <authorList>
            <person name="Makela M.R."/>
            <person name="Granchi Z."/>
            <person name="Peng M."/>
            <person name="De Vries R.P."/>
            <person name="Grigoriev I."/>
            <person name="Riley R."/>
            <person name="Hilden K."/>
        </authorList>
    </citation>
    <scope>NUCLEOTIDE SEQUENCE [LARGE SCALE GENOMIC DNA]</scope>
    <source>
        <strain evidence="2 3">FBCC735</strain>
    </source>
</reference>
<dbReference type="PROSITE" id="PS50404">
    <property type="entry name" value="GST_NTER"/>
    <property type="match status" value="1"/>
</dbReference>
<proteinExistence type="predicted"/>
<evidence type="ECO:0000259" key="1">
    <source>
        <dbReference type="PROSITE" id="PS50404"/>
    </source>
</evidence>
<dbReference type="PANTHER" id="PTHR43968:SF6">
    <property type="entry name" value="GLUTATHIONE S-TRANSFERASE OMEGA"/>
    <property type="match status" value="1"/>
</dbReference>
<sequence length="241" mass="26896">MPSLTMPQHKQLTFYTSPYSPYCHRVHIALEEAKVEPSLVEIDLRPGCKPAWFTNKVNPMGTVPAFTYGGAPAPPDQPSPAALKLAESIVLIEFIADLHPEAALHPKDPELLARARLFITLSHDTLHDAFRGFFFRGERIESILPSLEAFQALLAPSGYAVGPWSMADVVVAPMIVRFMRLAGYEIGKYPMGEGKRLLKALGEPKFARFMQYYQSLWDRPSVKATWDEVPVSCDSPEGRLI</sequence>
<dbReference type="InterPro" id="IPR036249">
    <property type="entry name" value="Thioredoxin-like_sf"/>
</dbReference>
<evidence type="ECO:0000313" key="2">
    <source>
        <dbReference type="EMBL" id="OJT06013.1"/>
    </source>
</evidence>
<dbReference type="Proteomes" id="UP000184267">
    <property type="component" value="Unassembled WGS sequence"/>
</dbReference>
<dbReference type="Gene3D" id="1.20.1050.10">
    <property type="match status" value="1"/>
</dbReference>
<dbReference type="GO" id="GO:0005737">
    <property type="term" value="C:cytoplasm"/>
    <property type="evidence" value="ECO:0007669"/>
    <property type="project" value="TreeGrafter"/>
</dbReference>
<dbReference type="STRING" id="154538.A0A1M2VER0"/>
<dbReference type="PANTHER" id="PTHR43968">
    <property type="match status" value="1"/>
</dbReference>
<name>A0A1M2VER0_TRAPU</name>
<dbReference type="Pfam" id="PF13409">
    <property type="entry name" value="GST_N_2"/>
    <property type="match status" value="1"/>
</dbReference>
<dbReference type="OrthoDB" id="202840at2759"/>
<dbReference type="SUPFAM" id="SSF52833">
    <property type="entry name" value="Thioredoxin-like"/>
    <property type="match status" value="1"/>
</dbReference>
<gene>
    <name evidence="2" type="ORF">TRAPUB_3200</name>
</gene>
<dbReference type="InterPro" id="IPR040079">
    <property type="entry name" value="Glutathione_S-Trfase"/>
</dbReference>
<evidence type="ECO:0000313" key="3">
    <source>
        <dbReference type="Proteomes" id="UP000184267"/>
    </source>
</evidence>
<dbReference type="CDD" id="cd00570">
    <property type="entry name" value="GST_N_family"/>
    <property type="match status" value="1"/>
</dbReference>
<feature type="domain" description="GST N-terminal" evidence="1">
    <location>
        <begin position="10"/>
        <end position="103"/>
    </location>
</feature>
<comment type="caution">
    <text evidence="2">The sequence shown here is derived from an EMBL/GenBank/DDBJ whole genome shotgun (WGS) entry which is preliminary data.</text>
</comment>
<organism evidence="2 3">
    <name type="scientific">Trametes pubescens</name>
    <name type="common">White-rot fungus</name>
    <dbReference type="NCBI Taxonomy" id="154538"/>
    <lineage>
        <taxon>Eukaryota</taxon>
        <taxon>Fungi</taxon>
        <taxon>Dikarya</taxon>
        <taxon>Basidiomycota</taxon>
        <taxon>Agaricomycotina</taxon>
        <taxon>Agaricomycetes</taxon>
        <taxon>Polyporales</taxon>
        <taxon>Polyporaceae</taxon>
        <taxon>Trametes</taxon>
    </lineage>
</organism>
<dbReference type="OMA" id="FFFRGER"/>
<dbReference type="InterPro" id="IPR050983">
    <property type="entry name" value="GST_Omega/HSP26"/>
</dbReference>
<dbReference type="SFLD" id="SFLDG00358">
    <property type="entry name" value="Main_(cytGST)"/>
    <property type="match status" value="1"/>
</dbReference>
<dbReference type="InterPro" id="IPR004045">
    <property type="entry name" value="Glutathione_S-Trfase_N"/>
</dbReference>
<keyword evidence="3" id="KW-1185">Reference proteome</keyword>
<dbReference type="InterPro" id="IPR036282">
    <property type="entry name" value="Glutathione-S-Trfase_C_sf"/>
</dbReference>
<protein>
    <recommendedName>
        <fullName evidence="1">GST N-terminal domain-containing protein</fullName>
    </recommendedName>
</protein>
<dbReference type="AlphaFoldDB" id="A0A1M2VER0"/>
<dbReference type="SUPFAM" id="SSF47616">
    <property type="entry name" value="GST C-terminal domain-like"/>
    <property type="match status" value="1"/>
</dbReference>
<dbReference type="EMBL" id="MNAD01001364">
    <property type="protein sequence ID" value="OJT06013.1"/>
    <property type="molecule type" value="Genomic_DNA"/>
</dbReference>